<dbReference type="AlphaFoldDB" id="K7ABK3"/>
<dbReference type="GO" id="GO:0000160">
    <property type="term" value="P:phosphorelay signal transduction system"/>
    <property type="evidence" value="ECO:0007669"/>
    <property type="project" value="InterPro"/>
</dbReference>
<evidence type="ECO:0000313" key="5">
    <source>
        <dbReference type="EMBL" id="GAC32750.1"/>
    </source>
</evidence>
<dbReference type="Pfam" id="PF00196">
    <property type="entry name" value="GerE"/>
    <property type="match status" value="1"/>
</dbReference>
<dbReference type="STRING" id="1129793.GPLA_1843"/>
<dbReference type="EMBL" id="BAER01000044">
    <property type="protein sequence ID" value="GAC32750.1"/>
    <property type="molecule type" value="Genomic_DNA"/>
</dbReference>
<keyword evidence="1 2" id="KW-0597">Phosphoprotein</keyword>
<comment type="caution">
    <text evidence="5">The sequence shown here is derived from an EMBL/GenBank/DDBJ whole genome shotgun (WGS) entry which is preliminary data.</text>
</comment>
<dbReference type="Gene3D" id="1.10.10.10">
    <property type="entry name" value="Winged helix-like DNA-binding domain superfamily/Winged helix DNA-binding domain"/>
    <property type="match status" value="1"/>
</dbReference>
<dbReference type="SMART" id="SM00421">
    <property type="entry name" value="HTH_LUXR"/>
    <property type="match status" value="1"/>
</dbReference>
<dbReference type="PANTHER" id="PTHR45566">
    <property type="entry name" value="HTH-TYPE TRANSCRIPTIONAL REGULATOR YHJB-RELATED"/>
    <property type="match status" value="1"/>
</dbReference>
<dbReference type="InterPro" id="IPR036388">
    <property type="entry name" value="WH-like_DNA-bd_sf"/>
</dbReference>
<keyword evidence="6" id="KW-1185">Reference proteome</keyword>
<protein>
    <submittedName>
        <fullName evidence="5">Glycerol metabolism activator</fullName>
    </submittedName>
</protein>
<dbReference type="CDD" id="cd17535">
    <property type="entry name" value="REC_NarL-like"/>
    <property type="match status" value="1"/>
</dbReference>
<dbReference type="PROSITE" id="PS50043">
    <property type="entry name" value="HTH_LUXR_2"/>
    <property type="match status" value="1"/>
</dbReference>
<dbReference type="Gene3D" id="3.40.50.2300">
    <property type="match status" value="1"/>
</dbReference>
<feature type="modified residue" description="4-aspartylphosphate" evidence="2">
    <location>
        <position position="55"/>
    </location>
</feature>
<evidence type="ECO:0000256" key="1">
    <source>
        <dbReference type="ARBA" id="ARBA00022553"/>
    </source>
</evidence>
<dbReference type="PRINTS" id="PR00038">
    <property type="entry name" value="HTHLUXR"/>
</dbReference>
<dbReference type="OrthoDB" id="9814495at2"/>
<dbReference type="InterPro" id="IPR001789">
    <property type="entry name" value="Sig_transdc_resp-reg_receiver"/>
</dbReference>
<evidence type="ECO:0000313" key="6">
    <source>
        <dbReference type="Proteomes" id="UP000006322"/>
    </source>
</evidence>
<dbReference type="PANTHER" id="PTHR45566:SF1">
    <property type="entry name" value="HTH-TYPE TRANSCRIPTIONAL REGULATOR YHJB-RELATED"/>
    <property type="match status" value="1"/>
</dbReference>
<dbReference type="SUPFAM" id="SSF52172">
    <property type="entry name" value="CheY-like"/>
    <property type="match status" value="1"/>
</dbReference>
<evidence type="ECO:0000259" key="4">
    <source>
        <dbReference type="PROSITE" id="PS50110"/>
    </source>
</evidence>
<organism evidence="5 6">
    <name type="scientific">Paraglaciecola polaris LMG 21857</name>
    <dbReference type="NCBI Taxonomy" id="1129793"/>
    <lineage>
        <taxon>Bacteria</taxon>
        <taxon>Pseudomonadati</taxon>
        <taxon>Pseudomonadota</taxon>
        <taxon>Gammaproteobacteria</taxon>
        <taxon>Alteromonadales</taxon>
        <taxon>Alteromonadaceae</taxon>
        <taxon>Paraglaciecola</taxon>
    </lineage>
</organism>
<dbReference type="PROSITE" id="PS00622">
    <property type="entry name" value="HTH_LUXR_1"/>
    <property type="match status" value="1"/>
</dbReference>
<feature type="domain" description="HTH luxR-type" evidence="3">
    <location>
        <begin position="145"/>
        <end position="210"/>
    </location>
</feature>
<accession>K7ABK3</accession>
<dbReference type="Proteomes" id="UP000006322">
    <property type="component" value="Unassembled WGS sequence"/>
</dbReference>
<dbReference type="GO" id="GO:0006355">
    <property type="term" value="P:regulation of DNA-templated transcription"/>
    <property type="evidence" value="ECO:0007669"/>
    <property type="project" value="InterPro"/>
</dbReference>
<reference evidence="6" key="1">
    <citation type="journal article" date="2014" name="Environ. Microbiol.">
        <title>Comparative genomics of the marine bacterial genus Glaciecola reveals the high degree of genomic diversity and genomic characteristic for cold adaptation.</title>
        <authorList>
            <person name="Qin Q.L."/>
            <person name="Xie B.B."/>
            <person name="Yu Y."/>
            <person name="Shu Y.L."/>
            <person name="Rong J.C."/>
            <person name="Zhang Y.J."/>
            <person name="Zhao D.L."/>
            <person name="Chen X.L."/>
            <person name="Zhang X.Y."/>
            <person name="Chen B."/>
            <person name="Zhou B.C."/>
            <person name="Zhang Y.Z."/>
        </authorList>
    </citation>
    <scope>NUCLEOTIDE SEQUENCE [LARGE SCALE GENOMIC DNA]</scope>
    <source>
        <strain evidence="6">LMG 21857</strain>
    </source>
</reference>
<dbReference type="InterPro" id="IPR011006">
    <property type="entry name" value="CheY-like_superfamily"/>
</dbReference>
<dbReference type="Pfam" id="PF00072">
    <property type="entry name" value="Response_reg"/>
    <property type="match status" value="1"/>
</dbReference>
<dbReference type="InterPro" id="IPR000792">
    <property type="entry name" value="Tscrpt_reg_LuxR_C"/>
</dbReference>
<name>K7ABK3_9ALTE</name>
<dbReference type="RefSeq" id="WP_007104535.1">
    <property type="nucleotide sequence ID" value="NZ_BAER01000044.1"/>
</dbReference>
<evidence type="ECO:0000256" key="2">
    <source>
        <dbReference type="PROSITE-ProRule" id="PRU00169"/>
    </source>
</evidence>
<gene>
    <name evidence="5" type="primary">agmR</name>
    <name evidence="5" type="ORF">GPLA_1843</name>
</gene>
<dbReference type="PROSITE" id="PS50110">
    <property type="entry name" value="RESPONSE_REGULATORY"/>
    <property type="match status" value="1"/>
</dbReference>
<dbReference type="InterPro" id="IPR051015">
    <property type="entry name" value="EvgA-like"/>
</dbReference>
<evidence type="ECO:0000259" key="3">
    <source>
        <dbReference type="PROSITE" id="PS50043"/>
    </source>
</evidence>
<dbReference type="SMART" id="SM00448">
    <property type="entry name" value="REC"/>
    <property type="match status" value="1"/>
</dbReference>
<sequence>MQVKAIVADDHPLFRSAMKQAIQSVLGNDILESASYQETIDLLHRHNDVELIFLDLNMPGNDGLTGLAMLRSHFPDVLVAIVSGDESPTMVRKAMDFGACGYIPKSTPLPVIASAVQQILEGEQWLPAELIDQVQKIEGSEEQAFAAKLTQLTPHQLKVLQLMADGLLNKQIAYELGVSESTIKQHVSAVLHKLGFNNRTQAGVLFKQMLKVE</sequence>
<proteinExistence type="predicted"/>
<feature type="domain" description="Response regulatory" evidence="4">
    <location>
        <begin position="4"/>
        <end position="120"/>
    </location>
</feature>
<dbReference type="InterPro" id="IPR058245">
    <property type="entry name" value="NreC/VraR/RcsB-like_REC"/>
</dbReference>
<dbReference type="CDD" id="cd06170">
    <property type="entry name" value="LuxR_C_like"/>
    <property type="match status" value="1"/>
</dbReference>